<proteinExistence type="predicted"/>
<feature type="region of interest" description="Disordered" evidence="1">
    <location>
        <begin position="41"/>
        <end position="63"/>
    </location>
</feature>
<evidence type="ECO:0000313" key="2">
    <source>
        <dbReference type="EMBL" id="MBB5953573.1"/>
    </source>
</evidence>
<name>A0A841C9F7_9PSEU</name>
<dbReference type="AlphaFoldDB" id="A0A841C9F7"/>
<evidence type="ECO:0000256" key="1">
    <source>
        <dbReference type="SAM" id="MobiDB-lite"/>
    </source>
</evidence>
<comment type="caution">
    <text evidence="2">The sequence shown here is derived from an EMBL/GenBank/DDBJ whole genome shotgun (WGS) entry which is preliminary data.</text>
</comment>
<sequence length="63" mass="7256">MDHQDDNRNAENELDPLAVKRHIRLVIARLRERLTTARNHGLIESMRGDSPFSSRDQHPSPGQ</sequence>
<keyword evidence="3" id="KW-1185">Reference proteome</keyword>
<gene>
    <name evidence="2" type="ORF">FHS29_000143</name>
</gene>
<accession>A0A841C9F7</accession>
<evidence type="ECO:0000313" key="3">
    <source>
        <dbReference type="Proteomes" id="UP000547510"/>
    </source>
</evidence>
<reference evidence="2 3" key="1">
    <citation type="submission" date="2020-08" db="EMBL/GenBank/DDBJ databases">
        <title>Genomic Encyclopedia of Type Strains, Phase III (KMG-III): the genomes of soil and plant-associated and newly described type strains.</title>
        <authorList>
            <person name="Whitman W."/>
        </authorList>
    </citation>
    <scope>NUCLEOTIDE SEQUENCE [LARGE SCALE GENOMIC DNA]</scope>
    <source>
        <strain evidence="2 3">CECT 8640</strain>
    </source>
</reference>
<protein>
    <submittedName>
        <fullName evidence="2">Uncharacterized protein</fullName>
    </submittedName>
</protein>
<dbReference type="RefSeq" id="WP_184687231.1">
    <property type="nucleotide sequence ID" value="NZ_JACHJN010000001.1"/>
</dbReference>
<dbReference type="EMBL" id="JACHJN010000001">
    <property type="protein sequence ID" value="MBB5953573.1"/>
    <property type="molecule type" value="Genomic_DNA"/>
</dbReference>
<organism evidence="2 3">
    <name type="scientific">Saccharothrix tamanrassetensis</name>
    <dbReference type="NCBI Taxonomy" id="1051531"/>
    <lineage>
        <taxon>Bacteria</taxon>
        <taxon>Bacillati</taxon>
        <taxon>Actinomycetota</taxon>
        <taxon>Actinomycetes</taxon>
        <taxon>Pseudonocardiales</taxon>
        <taxon>Pseudonocardiaceae</taxon>
        <taxon>Saccharothrix</taxon>
    </lineage>
</organism>
<dbReference type="Proteomes" id="UP000547510">
    <property type="component" value="Unassembled WGS sequence"/>
</dbReference>